<dbReference type="SUPFAM" id="SSF46458">
    <property type="entry name" value="Globin-like"/>
    <property type="match status" value="1"/>
</dbReference>
<gene>
    <name evidence="1" type="ORF">E4L98_29045</name>
</gene>
<dbReference type="EMBL" id="SPVG01000275">
    <property type="protein sequence ID" value="TFW13454.1"/>
    <property type="molecule type" value="Genomic_DNA"/>
</dbReference>
<accession>A0A4Y9RWJ7</accession>
<evidence type="ECO:0000313" key="2">
    <source>
        <dbReference type="Proteomes" id="UP000297729"/>
    </source>
</evidence>
<comment type="caution">
    <text evidence="1">The sequence shown here is derived from an EMBL/GenBank/DDBJ whole genome shotgun (WGS) entry which is preliminary data.</text>
</comment>
<dbReference type="AlphaFoldDB" id="A0A4Y9RWJ7"/>
<proteinExistence type="predicted"/>
<dbReference type="GO" id="GO:0019825">
    <property type="term" value="F:oxygen binding"/>
    <property type="evidence" value="ECO:0007669"/>
    <property type="project" value="InterPro"/>
</dbReference>
<keyword evidence="2" id="KW-1185">Reference proteome</keyword>
<dbReference type="Gene3D" id="1.10.490.10">
    <property type="entry name" value="Globins"/>
    <property type="match status" value="1"/>
</dbReference>
<evidence type="ECO:0000313" key="1">
    <source>
        <dbReference type="EMBL" id="TFW13454.1"/>
    </source>
</evidence>
<dbReference type="OrthoDB" id="25954at2"/>
<reference evidence="1 2" key="1">
    <citation type="submission" date="2019-03" db="EMBL/GenBank/DDBJ databases">
        <title>Draft Genome Sequence of Duganella callidus sp. nov., a Novel Duganella Species Isolated from Cultivated Soil.</title>
        <authorList>
            <person name="Raths R."/>
            <person name="Peta V."/>
            <person name="Bucking H."/>
        </authorList>
    </citation>
    <scope>NUCLEOTIDE SEQUENCE [LARGE SCALE GENOMIC DNA]</scope>
    <source>
        <strain evidence="1 2">DN04</strain>
    </source>
</reference>
<organism evidence="1 2">
    <name type="scientific">Duganella callida</name>
    <dbReference type="NCBI Taxonomy" id="2561932"/>
    <lineage>
        <taxon>Bacteria</taxon>
        <taxon>Pseudomonadati</taxon>
        <taxon>Pseudomonadota</taxon>
        <taxon>Betaproteobacteria</taxon>
        <taxon>Burkholderiales</taxon>
        <taxon>Oxalobacteraceae</taxon>
        <taxon>Telluria group</taxon>
        <taxon>Duganella</taxon>
    </lineage>
</organism>
<dbReference type="RefSeq" id="WP_135205020.1">
    <property type="nucleotide sequence ID" value="NZ_SPVG01000275.1"/>
</dbReference>
<dbReference type="CDD" id="cd08916">
    <property type="entry name" value="TrHb3_P"/>
    <property type="match status" value="1"/>
</dbReference>
<name>A0A4Y9RWJ7_9BURK</name>
<dbReference type="InterPro" id="IPR012292">
    <property type="entry name" value="Globin/Proto"/>
</dbReference>
<sequence length="131" mass="14787">MSTLPLSRDTIATLVHQFYDGVRADADIGPVFNAAIGAHWDTHLERMVDFWSTVMLGSRNFQGNVYGKHMALRGVQPEHFRRWLQLFEAAVRRLFSPDDATEFLVVANRIGASLQYGFFGEVKATIEGIRS</sequence>
<dbReference type="Proteomes" id="UP000297729">
    <property type="component" value="Unassembled WGS sequence"/>
</dbReference>
<dbReference type="InterPro" id="IPR009050">
    <property type="entry name" value="Globin-like_sf"/>
</dbReference>
<protein>
    <submittedName>
        <fullName evidence="1">Group III truncated hemoglobin</fullName>
    </submittedName>
</protein>
<dbReference type="GO" id="GO:0020037">
    <property type="term" value="F:heme binding"/>
    <property type="evidence" value="ECO:0007669"/>
    <property type="project" value="InterPro"/>
</dbReference>